<accession>A0ABW4DTA3</accession>
<organism evidence="1 2">
    <name type="scientific">Lapidilactobacillus mulanensis</name>
    <dbReference type="NCBI Taxonomy" id="2485999"/>
    <lineage>
        <taxon>Bacteria</taxon>
        <taxon>Bacillati</taxon>
        <taxon>Bacillota</taxon>
        <taxon>Bacilli</taxon>
        <taxon>Lactobacillales</taxon>
        <taxon>Lactobacillaceae</taxon>
        <taxon>Lapidilactobacillus</taxon>
    </lineage>
</organism>
<dbReference type="InterPro" id="IPR019644">
    <property type="entry name" value="DUF2508"/>
</dbReference>
<gene>
    <name evidence="1" type="ORF">ACFQ4L_10150</name>
</gene>
<comment type="caution">
    <text evidence="1">The sequence shown here is derived from an EMBL/GenBank/DDBJ whole genome shotgun (WGS) entry which is preliminary data.</text>
</comment>
<dbReference type="EMBL" id="JBHTOF010000102">
    <property type="protein sequence ID" value="MFD1466421.1"/>
    <property type="molecule type" value="Genomic_DNA"/>
</dbReference>
<reference evidence="2" key="1">
    <citation type="journal article" date="2019" name="Int. J. Syst. Evol. Microbiol.">
        <title>The Global Catalogue of Microorganisms (GCM) 10K type strain sequencing project: providing services to taxonomists for standard genome sequencing and annotation.</title>
        <authorList>
            <consortium name="The Broad Institute Genomics Platform"/>
            <consortium name="The Broad Institute Genome Sequencing Center for Infectious Disease"/>
            <person name="Wu L."/>
            <person name="Ma J."/>
        </authorList>
    </citation>
    <scope>NUCLEOTIDE SEQUENCE [LARGE SCALE GENOMIC DNA]</scope>
    <source>
        <strain evidence="2">CCM 8951</strain>
    </source>
</reference>
<keyword evidence="2" id="KW-1185">Reference proteome</keyword>
<evidence type="ECO:0000313" key="2">
    <source>
        <dbReference type="Proteomes" id="UP001597244"/>
    </source>
</evidence>
<proteinExistence type="predicted"/>
<dbReference type="Pfam" id="PF10704">
    <property type="entry name" value="DUF2508"/>
    <property type="match status" value="1"/>
</dbReference>
<name>A0ABW4DTA3_9LACO</name>
<dbReference type="RefSeq" id="WP_125577633.1">
    <property type="nucleotide sequence ID" value="NZ_JBHTOF010000102.1"/>
</dbReference>
<dbReference type="Proteomes" id="UP001597244">
    <property type="component" value="Unassembled WGS sequence"/>
</dbReference>
<sequence length="82" mass="9863">MFNFKPKLRLRKQTDQRLLAQIDAAKKHWLWLKQTETQDIDVDPLLINQVKLQRAKYDFLFVEARHRGTHATNLHEGITRRL</sequence>
<protein>
    <submittedName>
        <fullName evidence="1">YaaL family protein</fullName>
    </submittedName>
</protein>
<evidence type="ECO:0000313" key="1">
    <source>
        <dbReference type="EMBL" id="MFD1466421.1"/>
    </source>
</evidence>